<keyword evidence="1" id="KW-0732">Signal</keyword>
<proteinExistence type="predicted"/>
<sequence length="75" mass="8433">MCVAWVCVCLCVCIGKDNIMLHMAGARWCGVFCCVEYLEGWKEGGHTRSAYWLLHPYAGRTVVVAAARERPPEEE</sequence>
<evidence type="ECO:0000313" key="2">
    <source>
        <dbReference type="EMBL" id="MBW63136.1"/>
    </source>
</evidence>
<feature type="signal peptide" evidence="1">
    <location>
        <begin position="1"/>
        <end position="15"/>
    </location>
</feature>
<dbReference type="AlphaFoldDB" id="A0A2M4CCR5"/>
<reference evidence="2" key="1">
    <citation type="submission" date="2018-01" db="EMBL/GenBank/DDBJ databases">
        <title>An insight into the sialome of Amazonian anophelines.</title>
        <authorList>
            <person name="Ribeiro J.M."/>
            <person name="Scarpassa V."/>
            <person name="Calvo E."/>
        </authorList>
    </citation>
    <scope>NUCLEOTIDE SEQUENCE</scope>
    <source>
        <tissue evidence="2">Salivary glands</tissue>
    </source>
</reference>
<evidence type="ECO:0000256" key="1">
    <source>
        <dbReference type="SAM" id="SignalP"/>
    </source>
</evidence>
<accession>A0A2M4CCR5</accession>
<feature type="chain" id="PRO_5014831134" evidence="1">
    <location>
        <begin position="16"/>
        <end position="75"/>
    </location>
</feature>
<protein>
    <submittedName>
        <fullName evidence="2">Putative secreted protein</fullName>
    </submittedName>
</protein>
<organism evidence="2">
    <name type="scientific">Anopheles marajoara</name>
    <dbReference type="NCBI Taxonomy" id="58244"/>
    <lineage>
        <taxon>Eukaryota</taxon>
        <taxon>Metazoa</taxon>
        <taxon>Ecdysozoa</taxon>
        <taxon>Arthropoda</taxon>
        <taxon>Hexapoda</taxon>
        <taxon>Insecta</taxon>
        <taxon>Pterygota</taxon>
        <taxon>Neoptera</taxon>
        <taxon>Endopterygota</taxon>
        <taxon>Diptera</taxon>
        <taxon>Nematocera</taxon>
        <taxon>Culicoidea</taxon>
        <taxon>Culicidae</taxon>
        <taxon>Anophelinae</taxon>
        <taxon>Anopheles</taxon>
    </lineage>
</organism>
<dbReference type="EMBL" id="GGFJ01013995">
    <property type="protein sequence ID" value="MBW63136.1"/>
    <property type="molecule type" value="Transcribed_RNA"/>
</dbReference>
<name>A0A2M4CCR5_9DIPT</name>